<dbReference type="InterPro" id="IPR050385">
    <property type="entry name" value="Archaeal_FAD_synthase"/>
</dbReference>
<reference evidence="9 10" key="1">
    <citation type="submission" date="2024-10" db="EMBL/GenBank/DDBJ databases">
        <authorList>
            <person name="Cho J.-C."/>
        </authorList>
    </citation>
    <scope>NUCLEOTIDE SEQUENCE [LARGE SCALE GENOMIC DNA]</scope>
    <source>
        <strain evidence="9 10">KCTC29696</strain>
    </source>
</reference>
<dbReference type="Gene3D" id="3.40.50.620">
    <property type="entry name" value="HUPs"/>
    <property type="match status" value="1"/>
</dbReference>
<dbReference type="PANTHER" id="PTHR43793">
    <property type="entry name" value="FAD SYNTHASE"/>
    <property type="match status" value="1"/>
</dbReference>
<proteinExistence type="predicted"/>
<evidence type="ECO:0000256" key="3">
    <source>
        <dbReference type="ARBA" id="ARBA00022695"/>
    </source>
</evidence>
<evidence type="ECO:0000313" key="9">
    <source>
        <dbReference type="EMBL" id="MFH0252132.1"/>
    </source>
</evidence>
<dbReference type="InterPro" id="IPR011914">
    <property type="entry name" value="RfaE_dom_II"/>
</dbReference>
<dbReference type="InterPro" id="IPR004821">
    <property type="entry name" value="Cyt_trans-like"/>
</dbReference>
<dbReference type="NCBIfam" id="TIGR00125">
    <property type="entry name" value="cyt_tran_rel"/>
    <property type="match status" value="1"/>
</dbReference>
<evidence type="ECO:0000256" key="2">
    <source>
        <dbReference type="ARBA" id="ARBA00022679"/>
    </source>
</evidence>
<dbReference type="Proteomes" id="UP001607069">
    <property type="component" value="Unassembled WGS sequence"/>
</dbReference>
<keyword evidence="6" id="KW-0119">Carbohydrate metabolism</keyword>
<keyword evidence="2" id="KW-0808">Transferase</keyword>
<dbReference type="PANTHER" id="PTHR43793:SF2">
    <property type="entry name" value="BIFUNCTIONAL PROTEIN HLDE"/>
    <property type="match status" value="1"/>
</dbReference>
<dbReference type="Pfam" id="PF01467">
    <property type="entry name" value="CTP_transf_like"/>
    <property type="match status" value="1"/>
</dbReference>
<dbReference type="EC" id="2.7.7.70" evidence="1"/>
<dbReference type="SUPFAM" id="SSF52374">
    <property type="entry name" value="Nucleotidylyl transferase"/>
    <property type="match status" value="1"/>
</dbReference>
<sequence length="172" mass="18272">AFPDRAAPRPPSAARGEDAERLVARVRAAGGTVVATGGCFDLLHAGHVGLLQAARRTGDCLVVCLNSDASVRRRKGPGRPINPLADRVRVLRALECVDAVAVFDEDTPEELLERLRPDVWVKGGDYALADLPEAALVESWGGQAVLLPYLDGRSSSRIAERAAVSVSRNGAR</sequence>
<dbReference type="PROSITE" id="PS00715">
    <property type="entry name" value="SIGMA70_1"/>
    <property type="match status" value="1"/>
</dbReference>
<keyword evidence="5" id="KW-0067">ATP-binding</keyword>
<dbReference type="GO" id="GO:0016779">
    <property type="term" value="F:nucleotidyltransferase activity"/>
    <property type="evidence" value="ECO:0007669"/>
    <property type="project" value="UniProtKB-KW"/>
</dbReference>
<organism evidence="9 10">
    <name type="scientific">Streptomyces chitinivorans</name>
    <dbReference type="NCBI Taxonomy" id="1257027"/>
    <lineage>
        <taxon>Bacteria</taxon>
        <taxon>Bacillati</taxon>
        <taxon>Actinomycetota</taxon>
        <taxon>Actinomycetes</taxon>
        <taxon>Kitasatosporales</taxon>
        <taxon>Streptomycetaceae</taxon>
        <taxon>Streptomyces</taxon>
    </lineage>
</organism>
<comment type="caution">
    <text evidence="9">The sequence shown here is derived from an EMBL/GenBank/DDBJ whole genome shotgun (WGS) entry which is preliminary data.</text>
</comment>
<protein>
    <recommendedName>
        <fullName evidence="1">D-glycero-beta-D-manno-heptose 1-phosphate adenylyltransferase</fullName>
        <ecNumber evidence="1">2.7.7.70</ecNumber>
    </recommendedName>
</protein>
<evidence type="ECO:0000256" key="5">
    <source>
        <dbReference type="ARBA" id="ARBA00022840"/>
    </source>
</evidence>
<keyword evidence="4" id="KW-0547">Nucleotide-binding</keyword>
<dbReference type="InterPro" id="IPR014729">
    <property type="entry name" value="Rossmann-like_a/b/a_fold"/>
</dbReference>
<feature type="non-terminal residue" evidence="9">
    <location>
        <position position="1"/>
    </location>
</feature>
<evidence type="ECO:0000256" key="1">
    <source>
        <dbReference type="ARBA" id="ARBA00012519"/>
    </source>
</evidence>
<accession>A0ABW7I2C6</accession>
<dbReference type="EMBL" id="JBIHMK010000225">
    <property type="protein sequence ID" value="MFH0252132.1"/>
    <property type="molecule type" value="Genomic_DNA"/>
</dbReference>
<name>A0ABW7I2C6_9ACTN</name>
<keyword evidence="10" id="KW-1185">Reference proteome</keyword>
<comment type="catalytic activity">
    <reaction evidence="7">
        <text>D-glycero-beta-D-manno-heptose 1-phosphate + ATP + H(+) = ADP-D-glycero-beta-D-manno-heptose + diphosphate</text>
        <dbReference type="Rhea" id="RHEA:27465"/>
        <dbReference type="ChEBI" id="CHEBI:15378"/>
        <dbReference type="ChEBI" id="CHEBI:30616"/>
        <dbReference type="ChEBI" id="CHEBI:33019"/>
        <dbReference type="ChEBI" id="CHEBI:59967"/>
        <dbReference type="ChEBI" id="CHEBI:61593"/>
        <dbReference type="EC" id="2.7.7.70"/>
    </reaction>
</comment>
<dbReference type="InterPro" id="IPR000943">
    <property type="entry name" value="RNA_pol_sigma70"/>
</dbReference>
<evidence type="ECO:0000313" key="10">
    <source>
        <dbReference type="Proteomes" id="UP001607069"/>
    </source>
</evidence>
<gene>
    <name evidence="9" type="primary">rfaE2</name>
    <name evidence="9" type="ORF">ACG5V6_28485</name>
</gene>
<evidence type="ECO:0000256" key="6">
    <source>
        <dbReference type="ARBA" id="ARBA00023277"/>
    </source>
</evidence>
<keyword evidence="3 9" id="KW-0548">Nucleotidyltransferase</keyword>
<dbReference type="NCBIfam" id="TIGR02199">
    <property type="entry name" value="rfaE_dom_II"/>
    <property type="match status" value="1"/>
</dbReference>
<evidence type="ECO:0000259" key="8">
    <source>
        <dbReference type="PROSITE" id="PS00715"/>
    </source>
</evidence>
<evidence type="ECO:0000256" key="7">
    <source>
        <dbReference type="ARBA" id="ARBA00047428"/>
    </source>
</evidence>
<evidence type="ECO:0000256" key="4">
    <source>
        <dbReference type="ARBA" id="ARBA00022741"/>
    </source>
</evidence>
<feature type="domain" description="RNA polymerase sigma-70" evidence="8">
    <location>
        <begin position="41"/>
        <end position="54"/>
    </location>
</feature>
<dbReference type="RefSeq" id="WP_394631447.1">
    <property type="nucleotide sequence ID" value="NZ_JBIHMK010000225.1"/>
</dbReference>